<dbReference type="EMBL" id="ANFO01001277">
    <property type="protein sequence ID" value="KGQ03195.1"/>
    <property type="molecule type" value="Genomic_DNA"/>
</dbReference>
<organism evidence="2 3">
    <name type="scientific">Beauveria bassiana D1-5</name>
    <dbReference type="NCBI Taxonomy" id="1245745"/>
    <lineage>
        <taxon>Eukaryota</taxon>
        <taxon>Fungi</taxon>
        <taxon>Dikarya</taxon>
        <taxon>Ascomycota</taxon>
        <taxon>Pezizomycotina</taxon>
        <taxon>Sordariomycetes</taxon>
        <taxon>Hypocreomycetidae</taxon>
        <taxon>Hypocreales</taxon>
        <taxon>Cordycipitaceae</taxon>
        <taxon>Beauveria</taxon>
    </lineage>
</organism>
<feature type="compositionally biased region" description="Basic and acidic residues" evidence="1">
    <location>
        <begin position="98"/>
        <end position="109"/>
    </location>
</feature>
<reference evidence="2 3" key="1">
    <citation type="submission" date="2012-10" db="EMBL/GenBank/DDBJ databases">
        <title>Genome sequencing and analysis of entomopathogenic fungi Beauveria bassiana D1-5.</title>
        <authorList>
            <person name="Li Q."/>
            <person name="Wang L."/>
            <person name="Zhang Z."/>
            <person name="Wang Q."/>
            <person name="Ren J."/>
            <person name="Wang M."/>
            <person name="Xu W."/>
            <person name="Wang J."/>
            <person name="Lu Y."/>
            <person name="Du Q."/>
            <person name="Sun Z."/>
        </authorList>
    </citation>
    <scope>NUCLEOTIDE SEQUENCE [LARGE SCALE GENOMIC DNA]</scope>
    <source>
        <strain evidence="2 3">D1-5</strain>
    </source>
</reference>
<accession>A0A0A2VAW6</accession>
<dbReference type="HOGENOM" id="CLU_1510318_0_0_1"/>
<feature type="compositionally biased region" description="Basic and acidic residues" evidence="1">
    <location>
        <begin position="144"/>
        <end position="160"/>
    </location>
</feature>
<gene>
    <name evidence="2" type="ORF">BBAD15_g11603</name>
</gene>
<feature type="region of interest" description="Disordered" evidence="1">
    <location>
        <begin position="80"/>
        <end position="178"/>
    </location>
</feature>
<feature type="compositionally biased region" description="Gly residues" evidence="1">
    <location>
        <begin position="169"/>
        <end position="178"/>
    </location>
</feature>
<evidence type="ECO:0000313" key="2">
    <source>
        <dbReference type="EMBL" id="KGQ03195.1"/>
    </source>
</evidence>
<name>A0A0A2VAW6_BEABA</name>
<feature type="compositionally biased region" description="Basic and acidic residues" evidence="1">
    <location>
        <begin position="120"/>
        <end position="129"/>
    </location>
</feature>
<protein>
    <submittedName>
        <fullName evidence="2">Uncharacterized protein</fullName>
    </submittedName>
</protein>
<comment type="caution">
    <text evidence="2">The sequence shown here is derived from an EMBL/GenBank/DDBJ whole genome shotgun (WGS) entry which is preliminary data.</text>
</comment>
<evidence type="ECO:0000256" key="1">
    <source>
        <dbReference type="SAM" id="MobiDB-lite"/>
    </source>
</evidence>
<sequence length="178" mass="19078">MPARLTTAPGQSINFSLLRMFERPASYLGAQRADKPERPAPPKGLGEDAADDRSQAVAKSHSHAHHAEIVAALLERGNVGNGNLHQCVDGSRAKARAGARDEELQRRGAEAAPQVAGAHDAQRRHERGLAPENVRQASIDELDAGARDEEARAHEGDGRSRVQRRGNGWQAGGNGRLV</sequence>
<proteinExistence type="predicted"/>
<dbReference type="Proteomes" id="UP000030106">
    <property type="component" value="Unassembled WGS sequence"/>
</dbReference>
<feature type="region of interest" description="Disordered" evidence="1">
    <location>
        <begin position="28"/>
        <end position="64"/>
    </location>
</feature>
<evidence type="ECO:0000313" key="3">
    <source>
        <dbReference type="Proteomes" id="UP000030106"/>
    </source>
</evidence>
<dbReference type="AlphaFoldDB" id="A0A0A2VAW6"/>